<sequence length="153" mass="17694">EERRELQHLNTTIKSNLKRLRKMTPNAQQIENEVMSASEKLRELTTSNIDHNRSYAHRYLRKNNNNGLYQTTDAETPMVVHYDIQDFPMDNVQFDIIFPKPYIELVDPYVGGVICSVNPVPFSARVGSKFLNGYIEAKVLLRASFAKYSELNL</sequence>
<dbReference type="EMBL" id="JADGJD010002573">
    <property type="protein sequence ID" value="KAJ3031239.1"/>
    <property type="molecule type" value="Genomic_DNA"/>
</dbReference>
<evidence type="ECO:0000313" key="2">
    <source>
        <dbReference type="Proteomes" id="UP001212841"/>
    </source>
</evidence>
<name>A0AAD5WYX2_9FUNG</name>
<dbReference type="AlphaFoldDB" id="A0AAD5WYX2"/>
<dbReference type="Proteomes" id="UP001212841">
    <property type="component" value="Unassembled WGS sequence"/>
</dbReference>
<comment type="caution">
    <text evidence="1">The sequence shown here is derived from an EMBL/GenBank/DDBJ whole genome shotgun (WGS) entry which is preliminary data.</text>
</comment>
<feature type="non-terminal residue" evidence="1">
    <location>
        <position position="1"/>
    </location>
</feature>
<accession>A0AAD5WYX2</accession>
<evidence type="ECO:0000313" key="1">
    <source>
        <dbReference type="EMBL" id="KAJ3031239.1"/>
    </source>
</evidence>
<reference evidence="1" key="1">
    <citation type="submission" date="2020-05" db="EMBL/GenBank/DDBJ databases">
        <title>Phylogenomic resolution of chytrid fungi.</title>
        <authorList>
            <person name="Stajich J.E."/>
            <person name="Amses K."/>
            <person name="Simmons R."/>
            <person name="Seto K."/>
            <person name="Myers J."/>
            <person name="Bonds A."/>
            <person name="Quandt C.A."/>
            <person name="Barry K."/>
            <person name="Liu P."/>
            <person name="Grigoriev I."/>
            <person name="Longcore J.E."/>
            <person name="James T.Y."/>
        </authorList>
    </citation>
    <scope>NUCLEOTIDE SEQUENCE</scope>
    <source>
        <strain evidence="1">JEL0318</strain>
    </source>
</reference>
<proteinExistence type="predicted"/>
<gene>
    <name evidence="1" type="ORF">HK097_005482</name>
</gene>
<organism evidence="1 2">
    <name type="scientific">Rhizophlyctis rosea</name>
    <dbReference type="NCBI Taxonomy" id="64517"/>
    <lineage>
        <taxon>Eukaryota</taxon>
        <taxon>Fungi</taxon>
        <taxon>Fungi incertae sedis</taxon>
        <taxon>Chytridiomycota</taxon>
        <taxon>Chytridiomycota incertae sedis</taxon>
        <taxon>Chytridiomycetes</taxon>
        <taxon>Rhizophlyctidales</taxon>
        <taxon>Rhizophlyctidaceae</taxon>
        <taxon>Rhizophlyctis</taxon>
    </lineage>
</organism>
<protein>
    <submittedName>
        <fullName evidence="1">Uncharacterized protein</fullName>
    </submittedName>
</protein>
<keyword evidence="2" id="KW-1185">Reference proteome</keyword>